<dbReference type="GO" id="GO:0016740">
    <property type="term" value="F:transferase activity"/>
    <property type="evidence" value="ECO:0007669"/>
    <property type="project" value="UniProtKB-KW"/>
</dbReference>
<dbReference type="EMBL" id="SJZJ01000034">
    <property type="protein sequence ID" value="TCJ21446.1"/>
    <property type="molecule type" value="Genomic_DNA"/>
</dbReference>
<dbReference type="Pfam" id="PF01206">
    <property type="entry name" value="TusA"/>
    <property type="match status" value="1"/>
</dbReference>
<protein>
    <submittedName>
        <fullName evidence="3">Sulfurtransferase TusA family protein</fullName>
    </submittedName>
</protein>
<dbReference type="AlphaFoldDB" id="A0A4R1BVS9"/>
<comment type="caution">
    <text evidence="3">The sequence shown here is derived from an EMBL/GenBank/DDBJ whole genome shotgun (WGS) entry which is preliminary data.</text>
</comment>
<evidence type="ECO:0000313" key="4">
    <source>
        <dbReference type="Proteomes" id="UP000295453"/>
    </source>
</evidence>
<accession>A0A4R1BVS9</accession>
<evidence type="ECO:0000313" key="3">
    <source>
        <dbReference type="EMBL" id="TCJ21446.1"/>
    </source>
</evidence>
<sequence>MRLDLDCRGLRCPAPIIALAKALPTVDVGDEIAVAATDVAARVDVQAWCRMRDQEYVGEEMAEDGTPLYVVRRLL</sequence>
<dbReference type="RefSeq" id="WP_131585561.1">
    <property type="nucleotide sequence ID" value="NZ_SJZJ01000034.1"/>
</dbReference>
<dbReference type="Gene3D" id="3.30.110.40">
    <property type="entry name" value="TusA-like domain"/>
    <property type="match status" value="1"/>
</dbReference>
<proteinExistence type="inferred from homology"/>
<dbReference type="CDD" id="cd00291">
    <property type="entry name" value="SirA_YedF_YeeD"/>
    <property type="match status" value="1"/>
</dbReference>
<dbReference type="Proteomes" id="UP000295453">
    <property type="component" value="Unassembled WGS sequence"/>
</dbReference>
<dbReference type="PANTHER" id="PTHR33279">
    <property type="entry name" value="SULFUR CARRIER PROTEIN YEDF-RELATED"/>
    <property type="match status" value="1"/>
</dbReference>
<reference evidence="3 4" key="1">
    <citation type="submission" date="2019-03" db="EMBL/GenBank/DDBJ databases">
        <authorList>
            <person name="Kim M.K.M."/>
        </authorList>
    </citation>
    <scope>NUCLEOTIDE SEQUENCE [LARGE SCALE GENOMIC DNA]</scope>
    <source>
        <strain evidence="3 4">18JY15-6</strain>
    </source>
</reference>
<name>A0A4R1BVS9_9ACTN</name>
<dbReference type="InterPro" id="IPR036868">
    <property type="entry name" value="TusA-like_sf"/>
</dbReference>
<dbReference type="SUPFAM" id="SSF64307">
    <property type="entry name" value="SirA-like"/>
    <property type="match status" value="1"/>
</dbReference>
<keyword evidence="4" id="KW-1185">Reference proteome</keyword>
<dbReference type="PANTHER" id="PTHR33279:SF6">
    <property type="entry name" value="SULFUR CARRIER PROTEIN YEDF-RELATED"/>
    <property type="match status" value="1"/>
</dbReference>
<organism evidence="3 4">
    <name type="scientific">Nocardioides jejuensis</name>
    <dbReference type="NCBI Taxonomy" id="2502782"/>
    <lineage>
        <taxon>Bacteria</taxon>
        <taxon>Bacillati</taxon>
        <taxon>Actinomycetota</taxon>
        <taxon>Actinomycetes</taxon>
        <taxon>Propionibacteriales</taxon>
        <taxon>Nocardioidaceae</taxon>
        <taxon>Nocardioides</taxon>
    </lineage>
</organism>
<keyword evidence="3" id="KW-0808">Transferase</keyword>
<evidence type="ECO:0000256" key="1">
    <source>
        <dbReference type="ARBA" id="ARBA00008984"/>
    </source>
</evidence>
<comment type="similarity">
    <text evidence="1">Belongs to the sulfur carrier protein TusA family.</text>
</comment>
<gene>
    <name evidence="3" type="ORF">EPD65_14990</name>
</gene>
<feature type="domain" description="UPF0033" evidence="2">
    <location>
        <begin position="5"/>
        <end position="29"/>
    </location>
</feature>
<dbReference type="PROSITE" id="PS01148">
    <property type="entry name" value="UPF0033"/>
    <property type="match status" value="1"/>
</dbReference>
<evidence type="ECO:0000259" key="2">
    <source>
        <dbReference type="PROSITE" id="PS01148"/>
    </source>
</evidence>
<dbReference type="InterPro" id="IPR001455">
    <property type="entry name" value="TusA-like"/>
</dbReference>